<keyword evidence="4" id="KW-0067">ATP-binding</keyword>
<name>A0ABM8EES5_9HYPH</name>
<evidence type="ECO:0000313" key="9">
    <source>
        <dbReference type="EMBL" id="BDV36566.1"/>
    </source>
</evidence>
<dbReference type="InterPro" id="IPR003812">
    <property type="entry name" value="Fido"/>
</dbReference>
<geneLocation type="plasmid" evidence="10 11">
    <name>pSS37A-Re-4</name>
</geneLocation>
<evidence type="ECO:0000256" key="3">
    <source>
        <dbReference type="ARBA" id="ARBA00022741"/>
    </source>
</evidence>
<keyword evidence="9" id="KW-0614">Plasmid</keyword>
<dbReference type="InterPro" id="IPR036597">
    <property type="entry name" value="Fido-like_dom_sf"/>
</dbReference>
<dbReference type="RefSeq" id="WP_281932771.1">
    <property type="nucleotide sequence ID" value="NZ_AP027145.1"/>
</dbReference>
<reference evidence="9 11" key="1">
    <citation type="journal article" date="2023" name="Int. J. Syst. Evol. Microbiol.">
        <title>Methylocystis iwaonis sp. nov., a type II methane-oxidizing bacterium from surface soil of a rice paddy field in Japan, and emended description of the genus Methylocystis (ex Whittenbury et al. 1970) Bowman et al. 1993.</title>
        <authorList>
            <person name="Kaise H."/>
            <person name="Sawadogo J.B."/>
            <person name="Alam M.S."/>
            <person name="Ueno C."/>
            <person name="Dianou D."/>
            <person name="Shinjo R."/>
            <person name="Asakawa S."/>
        </authorList>
    </citation>
    <scope>NUCLEOTIDE SEQUENCE [LARGE SCALE GENOMIC DNA]</scope>
    <source>
        <strain evidence="9 11">SS37A-Re</strain>
        <plasmid evidence="9 11">pSS37A-Re-3</plasmid>
        <plasmid evidence="10 11">pSS37A-Re-4</plasmid>
    </source>
</reference>
<keyword evidence="2" id="KW-0548">Nucleotidyltransferase</keyword>
<comment type="catalytic activity">
    <reaction evidence="6">
        <text>L-threonyl-[protein] + ATP = 3-O-(5'-adenylyl)-L-threonyl-[protein] + diphosphate</text>
        <dbReference type="Rhea" id="RHEA:54292"/>
        <dbReference type="Rhea" id="RHEA-COMP:11060"/>
        <dbReference type="Rhea" id="RHEA-COMP:13847"/>
        <dbReference type="ChEBI" id="CHEBI:30013"/>
        <dbReference type="ChEBI" id="CHEBI:30616"/>
        <dbReference type="ChEBI" id="CHEBI:33019"/>
        <dbReference type="ChEBI" id="CHEBI:138113"/>
        <dbReference type="EC" id="2.7.7.108"/>
    </reaction>
</comment>
<dbReference type="EMBL" id="AP027146">
    <property type="protein sequence ID" value="BDV36666.1"/>
    <property type="molecule type" value="Genomic_DNA"/>
</dbReference>
<geneLocation type="plasmid" evidence="9 11">
    <name>pSS37A-Re-3</name>
</geneLocation>
<dbReference type="SUPFAM" id="SSF140931">
    <property type="entry name" value="Fic-like"/>
    <property type="match status" value="1"/>
</dbReference>
<evidence type="ECO:0000256" key="2">
    <source>
        <dbReference type="ARBA" id="ARBA00022695"/>
    </source>
</evidence>
<dbReference type="Gene3D" id="1.10.3290.10">
    <property type="entry name" value="Fido-like domain"/>
    <property type="match status" value="1"/>
</dbReference>
<keyword evidence="3" id="KW-0547">Nucleotide-binding</keyword>
<evidence type="ECO:0000256" key="7">
    <source>
        <dbReference type="ARBA" id="ARBA00048696"/>
    </source>
</evidence>
<dbReference type="Proteomes" id="UP001317629">
    <property type="component" value="Plasmid pSS37A-Re-3"/>
</dbReference>
<organism evidence="9 11">
    <name type="scientific">Methylocystis iwaonis</name>
    <dbReference type="NCBI Taxonomy" id="2885079"/>
    <lineage>
        <taxon>Bacteria</taxon>
        <taxon>Pseudomonadati</taxon>
        <taxon>Pseudomonadota</taxon>
        <taxon>Alphaproteobacteria</taxon>
        <taxon>Hyphomicrobiales</taxon>
        <taxon>Methylocystaceae</taxon>
        <taxon>Methylocystis</taxon>
    </lineage>
</organism>
<protein>
    <recommendedName>
        <fullName evidence="5">protein adenylyltransferase</fullName>
        <ecNumber evidence="5">2.7.7.108</ecNumber>
    </recommendedName>
</protein>
<dbReference type="EC" id="2.7.7.108" evidence="5"/>
<dbReference type="Pfam" id="PF02661">
    <property type="entry name" value="Fic"/>
    <property type="match status" value="1"/>
</dbReference>
<accession>A0ABM8EES5</accession>
<evidence type="ECO:0000256" key="5">
    <source>
        <dbReference type="ARBA" id="ARBA00034531"/>
    </source>
</evidence>
<dbReference type="PROSITE" id="PS51459">
    <property type="entry name" value="FIDO"/>
    <property type="match status" value="1"/>
</dbReference>
<sequence>MRALGYDAFDDPYAYKGINTLKNKLGLRDPDLLEAFELEMTAIRAREPLPRGVYDALHYRRVHRHLFQDVYSWAGKYRTVRTSKGGNPFCFPEHIDAQMKRLFGTLGIVLNSPHADDFAREAARFLGELNAIHPFREGNGRSQLTFIAMIGERAGYPLAFARVKRESFLPAMIRSYEGDLNPLIAELRLLLG</sequence>
<feature type="domain" description="Fido" evidence="8">
    <location>
        <begin position="54"/>
        <end position="192"/>
    </location>
</feature>
<evidence type="ECO:0000256" key="1">
    <source>
        <dbReference type="ARBA" id="ARBA00022679"/>
    </source>
</evidence>
<keyword evidence="1 9" id="KW-0808">Transferase</keyword>
<dbReference type="PANTHER" id="PTHR39560">
    <property type="entry name" value="PROTEIN ADENYLYLTRANSFERASE FIC-RELATED"/>
    <property type="match status" value="1"/>
</dbReference>
<dbReference type="Proteomes" id="UP001317629">
    <property type="component" value="Plasmid pSS37A-Re-4"/>
</dbReference>
<evidence type="ECO:0000256" key="4">
    <source>
        <dbReference type="ARBA" id="ARBA00022840"/>
    </source>
</evidence>
<dbReference type="PANTHER" id="PTHR39560:SF1">
    <property type="entry name" value="PROTEIN ADENYLYLTRANSFERASE FIC-RELATED"/>
    <property type="match status" value="1"/>
</dbReference>
<gene>
    <name evidence="9" type="ORF">SS37A_40960</name>
    <name evidence="10" type="ORF">SS37A_41960</name>
</gene>
<evidence type="ECO:0000259" key="8">
    <source>
        <dbReference type="PROSITE" id="PS51459"/>
    </source>
</evidence>
<evidence type="ECO:0000313" key="10">
    <source>
        <dbReference type="EMBL" id="BDV36666.1"/>
    </source>
</evidence>
<evidence type="ECO:0000256" key="6">
    <source>
        <dbReference type="ARBA" id="ARBA00047939"/>
    </source>
</evidence>
<comment type="catalytic activity">
    <reaction evidence="7">
        <text>L-tyrosyl-[protein] + ATP = O-(5'-adenylyl)-L-tyrosyl-[protein] + diphosphate</text>
        <dbReference type="Rhea" id="RHEA:54288"/>
        <dbReference type="Rhea" id="RHEA-COMP:10136"/>
        <dbReference type="Rhea" id="RHEA-COMP:13846"/>
        <dbReference type="ChEBI" id="CHEBI:30616"/>
        <dbReference type="ChEBI" id="CHEBI:33019"/>
        <dbReference type="ChEBI" id="CHEBI:46858"/>
        <dbReference type="ChEBI" id="CHEBI:83624"/>
        <dbReference type="EC" id="2.7.7.108"/>
    </reaction>
</comment>
<evidence type="ECO:0000313" key="11">
    <source>
        <dbReference type="Proteomes" id="UP001317629"/>
    </source>
</evidence>
<dbReference type="EMBL" id="AP027145">
    <property type="protein sequence ID" value="BDV36566.1"/>
    <property type="molecule type" value="Genomic_DNA"/>
</dbReference>
<keyword evidence="11" id="KW-1185">Reference proteome</keyword>
<proteinExistence type="predicted"/>
<dbReference type="GO" id="GO:0016740">
    <property type="term" value="F:transferase activity"/>
    <property type="evidence" value="ECO:0007669"/>
    <property type="project" value="UniProtKB-KW"/>
</dbReference>